<dbReference type="InterPro" id="IPR050920">
    <property type="entry name" value="Nematode_rcpt-like_delta"/>
</dbReference>
<dbReference type="Gene3D" id="1.20.1070.10">
    <property type="entry name" value="Rhodopsin 7-helix transmembrane proteins"/>
    <property type="match status" value="1"/>
</dbReference>
<accession>A0A8S1FB94</accession>
<dbReference type="EMBL" id="CADEPM010000012">
    <property type="protein sequence ID" value="CAB3411108.1"/>
    <property type="molecule type" value="Genomic_DNA"/>
</dbReference>
<evidence type="ECO:0000313" key="9">
    <source>
        <dbReference type="Proteomes" id="UP000494206"/>
    </source>
</evidence>
<dbReference type="PROSITE" id="PS50262">
    <property type="entry name" value="G_PROTEIN_RECEP_F1_2"/>
    <property type="match status" value="1"/>
</dbReference>
<keyword evidence="4 6" id="KW-1133">Transmembrane helix</keyword>
<dbReference type="Pfam" id="PF10317">
    <property type="entry name" value="7TM_GPCR_Srd"/>
    <property type="match status" value="1"/>
</dbReference>
<dbReference type="GO" id="GO:0016020">
    <property type="term" value="C:membrane"/>
    <property type="evidence" value="ECO:0007669"/>
    <property type="project" value="UniProtKB-SubCell"/>
</dbReference>
<dbReference type="SUPFAM" id="SSF81321">
    <property type="entry name" value="Family A G protein-coupled receptor-like"/>
    <property type="match status" value="1"/>
</dbReference>
<feature type="transmembrane region" description="Helical" evidence="6">
    <location>
        <begin position="291"/>
        <end position="307"/>
    </location>
</feature>
<feature type="transmembrane region" description="Helical" evidence="6">
    <location>
        <begin position="136"/>
        <end position="155"/>
    </location>
</feature>
<gene>
    <name evidence="8" type="ORF">CBOVIS_LOCUS12533</name>
</gene>
<dbReference type="OrthoDB" id="5789179at2759"/>
<feature type="transmembrane region" description="Helical" evidence="6">
    <location>
        <begin position="194"/>
        <end position="220"/>
    </location>
</feature>
<evidence type="ECO:0000256" key="1">
    <source>
        <dbReference type="ARBA" id="ARBA00004141"/>
    </source>
</evidence>
<reference evidence="8 9" key="1">
    <citation type="submission" date="2020-04" db="EMBL/GenBank/DDBJ databases">
        <authorList>
            <person name="Laetsch R D."/>
            <person name="Stevens L."/>
            <person name="Kumar S."/>
            <person name="Blaxter L. M."/>
        </authorList>
    </citation>
    <scope>NUCLEOTIDE SEQUENCE [LARGE SCALE GENOMIC DNA]</scope>
</reference>
<evidence type="ECO:0000313" key="8">
    <source>
        <dbReference type="EMBL" id="CAB3411108.1"/>
    </source>
</evidence>
<keyword evidence="5 6" id="KW-0472">Membrane</keyword>
<evidence type="ECO:0000256" key="3">
    <source>
        <dbReference type="ARBA" id="ARBA00022692"/>
    </source>
</evidence>
<dbReference type="PANTHER" id="PTHR22945:SF23">
    <property type="entry name" value="SERPENTINE RECEPTOR CLASS DELTA-1-RELATED"/>
    <property type="match status" value="1"/>
</dbReference>
<feature type="transmembrane region" description="Helical" evidence="6">
    <location>
        <begin position="51"/>
        <end position="71"/>
    </location>
</feature>
<dbReference type="AlphaFoldDB" id="A0A8S1FB94"/>
<protein>
    <recommendedName>
        <fullName evidence="7">G-protein coupled receptors family 1 profile domain-containing protein</fullName>
    </recommendedName>
</protein>
<organism evidence="8 9">
    <name type="scientific">Caenorhabditis bovis</name>
    <dbReference type="NCBI Taxonomy" id="2654633"/>
    <lineage>
        <taxon>Eukaryota</taxon>
        <taxon>Metazoa</taxon>
        <taxon>Ecdysozoa</taxon>
        <taxon>Nematoda</taxon>
        <taxon>Chromadorea</taxon>
        <taxon>Rhabditida</taxon>
        <taxon>Rhabditina</taxon>
        <taxon>Rhabditomorpha</taxon>
        <taxon>Rhabditoidea</taxon>
        <taxon>Rhabditidae</taxon>
        <taxon>Peloderinae</taxon>
        <taxon>Caenorhabditis</taxon>
    </lineage>
</organism>
<evidence type="ECO:0000256" key="5">
    <source>
        <dbReference type="ARBA" id="ARBA00023136"/>
    </source>
</evidence>
<feature type="domain" description="G-protein coupled receptors family 1 profile" evidence="7">
    <location>
        <begin position="30"/>
        <end position="133"/>
    </location>
</feature>
<dbReference type="InterPro" id="IPR017452">
    <property type="entry name" value="GPCR_Rhodpsn_7TM"/>
</dbReference>
<evidence type="ECO:0000259" key="7">
    <source>
        <dbReference type="PROSITE" id="PS50262"/>
    </source>
</evidence>
<comment type="caution">
    <text evidence="8">The sequence shown here is derived from an EMBL/GenBank/DDBJ whole genome shotgun (WGS) entry which is preliminary data.</text>
</comment>
<feature type="transmembrane region" description="Helical" evidence="6">
    <location>
        <begin position="15"/>
        <end position="39"/>
    </location>
</feature>
<sequence length="338" mass="39049">MNETDIEYIKNIDRIFIVVGCIVNPLGIIFNTILIYLILRKTRKSLRSFSILLLNFAICDFGSSLSGLLSLQKTIFSGNSLTYIFHGVCSKISPFFCYFLHAFVCHLFAHSQWILMVSFLYRYYIIVRTTPRPEEIVKLCLIVYIPSFLFLIIYLCDAGDPDELTILIYTYHENLKYDNKNIWGDLTIAGNKSVWSWISCGAIVYMTIPCFPIYGCIIFFRHKALNILNHTGRVLMSDTTRKSHRALIKALTIQAIVPVFWLTASTLYLLLLFRKIDGVVMENLPFRIMEIMPVLTPLISMFFVSPYRKCVKAWMKRTKFSKNTASVMFNSIHPTVNV</sequence>
<dbReference type="PANTHER" id="PTHR22945">
    <property type="entry name" value="SERPENTINE RECEPTOR, CLASS D DELTA"/>
    <property type="match status" value="1"/>
</dbReference>
<dbReference type="InterPro" id="IPR019421">
    <property type="entry name" value="7TM_GPCR_serpentine_rcpt_Srd"/>
</dbReference>
<evidence type="ECO:0000256" key="4">
    <source>
        <dbReference type="ARBA" id="ARBA00022989"/>
    </source>
</evidence>
<keyword evidence="3 6" id="KW-0812">Transmembrane</keyword>
<proteinExistence type="inferred from homology"/>
<name>A0A8S1FB94_9PELO</name>
<evidence type="ECO:0000256" key="6">
    <source>
        <dbReference type="SAM" id="Phobius"/>
    </source>
</evidence>
<comment type="subcellular location">
    <subcellularLocation>
        <location evidence="1">Membrane</location>
        <topology evidence="1">Multi-pass membrane protein</topology>
    </subcellularLocation>
</comment>
<comment type="similarity">
    <text evidence="2">Belongs to the nematode receptor-like protein srd family.</text>
</comment>
<keyword evidence="9" id="KW-1185">Reference proteome</keyword>
<feature type="transmembrane region" description="Helical" evidence="6">
    <location>
        <begin position="246"/>
        <end position="271"/>
    </location>
</feature>
<feature type="transmembrane region" description="Helical" evidence="6">
    <location>
        <begin position="98"/>
        <end position="124"/>
    </location>
</feature>
<evidence type="ECO:0000256" key="2">
    <source>
        <dbReference type="ARBA" id="ARBA00009166"/>
    </source>
</evidence>
<dbReference type="Proteomes" id="UP000494206">
    <property type="component" value="Unassembled WGS sequence"/>
</dbReference>